<dbReference type="EMBL" id="VTWU01000002">
    <property type="protein sequence ID" value="KAA9338637.1"/>
    <property type="molecule type" value="Genomic_DNA"/>
</dbReference>
<protein>
    <submittedName>
        <fullName evidence="1">Uncharacterized protein</fullName>
    </submittedName>
</protein>
<dbReference type="RefSeq" id="WP_151078186.1">
    <property type="nucleotide sequence ID" value="NZ_CP047647.1"/>
</dbReference>
<dbReference type="Proteomes" id="UP000326380">
    <property type="component" value="Unassembled WGS sequence"/>
</dbReference>
<keyword evidence="2" id="KW-1185">Reference proteome</keyword>
<gene>
    <name evidence="1" type="ORF">F0P96_07380</name>
</gene>
<evidence type="ECO:0000313" key="2">
    <source>
        <dbReference type="Proteomes" id="UP000326380"/>
    </source>
</evidence>
<sequence>MIDFPRMGRSTMVRCLLAALVLVCCTSVPPAHAVTPSAQVRVARQFLLAVLRADYAAAYAFLAPEVRTAVTPARFQAAAQPLYAQGQRFQSPIDLYKLGVRLHDDQQARMFYAFMFRSDTTAKVPQVQLDVTFRDSAATGILNFTLVPAARPTAEPGPPIR</sequence>
<evidence type="ECO:0000313" key="1">
    <source>
        <dbReference type="EMBL" id="KAA9338637.1"/>
    </source>
</evidence>
<accession>A0A7L5A157</accession>
<dbReference type="AlphaFoldDB" id="A0A7L5A157"/>
<organism evidence="1 2">
    <name type="scientific">Hymenobacter busanensis</name>
    <dbReference type="NCBI Taxonomy" id="2607656"/>
    <lineage>
        <taxon>Bacteria</taxon>
        <taxon>Pseudomonadati</taxon>
        <taxon>Bacteroidota</taxon>
        <taxon>Cytophagia</taxon>
        <taxon>Cytophagales</taxon>
        <taxon>Hymenobacteraceae</taxon>
        <taxon>Hymenobacter</taxon>
    </lineage>
</organism>
<reference evidence="1 2" key="1">
    <citation type="submission" date="2019-09" db="EMBL/GenBank/DDBJ databases">
        <title>Genome sequence of Hymenobacter sp. M3.</title>
        <authorList>
            <person name="Srinivasan S."/>
        </authorList>
    </citation>
    <scope>NUCLEOTIDE SEQUENCE [LARGE SCALE GENOMIC DNA]</scope>
    <source>
        <strain evidence="1 2">M3</strain>
    </source>
</reference>
<comment type="caution">
    <text evidence="1">The sequence shown here is derived from an EMBL/GenBank/DDBJ whole genome shotgun (WGS) entry which is preliminary data.</text>
</comment>
<name>A0A7L5A157_9BACT</name>
<proteinExistence type="predicted"/>